<gene>
    <name evidence="3" type="ORF">HUO12_14315</name>
</gene>
<keyword evidence="4" id="KW-1185">Reference proteome</keyword>
<keyword evidence="3" id="KW-0808">Transferase</keyword>
<accession>A0A850HFN8</accession>
<keyword evidence="2" id="KW-0411">Iron-sulfur</keyword>
<name>A0A850HFN8_9SPHN</name>
<comment type="cofactor">
    <cofactor evidence="1">
        <name>[4Fe-4S] cluster</name>
        <dbReference type="ChEBI" id="CHEBI:49883"/>
    </cofactor>
</comment>
<evidence type="ECO:0000313" key="3">
    <source>
        <dbReference type="EMBL" id="NVE96076.1"/>
    </source>
</evidence>
<evidence type="ECO:0000256" key="1">
    <source>
        <dbReference type="ARBA" id="ARBA00001966"/>
    </source>
</evidence>
<feature type="non-terminal residue" evidence="3">
    <location>
        <position position="125"/>
    </location>
</feature>
<reference evidence="3 4" key="1">
    <citation type="submission" date="2020-06" db="EMBL/GenBank/DDBJ databases">
        <title>Altererythrobacter lutimaris sp. nov., a marine bacterium isolated from a tidal flat.</title>
        <authorList>
            <person name="Kim D."/>
            <person name="Yoo Y."/>
            <person name="Kim J.-J."/>
        </authorList>
    </citation>
    <scope>NUCLEOTIDE SEQUENCE [LARGE SCALE GENOMIC DNA]</scope>
    <source>
        <strain evidence="3 4">JGD-16</strain>
    </source>
</reference>
<organism evidence="3 4">
    <name type="scientific">Altererythrobacter lutimaris</name>
    <dbReference type="NCBI Taxonomy" id="2743979"/>
    <lineage>
        <taxon>Bacteria</taxon>
        <taxon>Pseudomonadati</taxon>
        <taxon>Pseudomonadota</taxon>
        <taxon>Alphaproteobacteria</taxon>
        <taxon>Sphingomonadales</taxon>
        <taxon>Erythrobacteraceae</taxon>
        <taxon>Altererythrobacter</taxon>
    </lineage>
</organism>
<dbReference type="PANTHER" id="PTHR30544:SF5">
    <property type="entry name" value="RADICAL SAM CORE DOMAIN-CONTAINING PROTEIN"/>
    <property type="match status" value="1"/>
</dbReference>
<dbReference type="AlphaFoldDB" id="A0A850HFN8"/>
<comment type="caution">
    <text evidence="3">The sequence shown here is derived from an EMBL/GenBank/DDBJ whole genome shotgun (WGS) entry which is preliminary data.</text>
</comment>
<evidence type="ECO:0000313" key="4">
    <source>
        <dbReference type="Proteomes" id="UP000546031"/>
    </source>
</evidence>
<dbReference type="GO" id="GO:0008168">
    <property type="term" value="F:methyltransferase activity"/>
    <property type="evidence" value="ECO:0007669"/>
    <property type="project" value="UniProtKB-KW"/>
</dbReference>
<dbReference type="InterPro" id="IPR040072">
    <property type="entry name" value="Methyltransferase_A"/>
</dbReference>
<proteinExistence type="predicted"/>
<dbReference type="InterPro" id="IPR013785">
    <property type="entry name" value="Aldolase_TIM"/>
</dbReference>
<keyword evidence="2" id="KW-0004">4Fe-4S</keyword>
<keyword evidence="3" id="KW-0489">Methyltransferase</keyword>
<evidence type="ECO:0000256" key="2">
    <source>
        <dbReference type="ARBA" id="ARBA00022485"/>
    </source>
</evidence>
<dbReference type="PANTHER" id="PTHR30544">
    <property type="entry name" value="23S RRNA METHYLTRANSFERASE"/>
    <property type="match status" value="1"/>
</dbReference>
<sequence length="125" mass="13677">MRIEDIRQRLRALGAKPIHEQRVLRLWAQALPQEGGKRRPEAFLPQALRDGLPCILADIEGLARLRSEHPGEDGSARLLLDLADGQTIESVLLPRDGLCVSTQVGCAVGCVFCMTGKEGLIRQIG</sequence>
<keyword evidence="2" id="KW-0479">Metal-binding</keyword>
<dbReference type="GO" id="GO:0051539">
    <property type="term" value="F:4 iron, 4 sulfur cluster binding"/>
    <property type="evidence" value="ECO:0007669"/>
    <property type="project" value="UniProtKB-KW"/>
</dbReference>
<protein>
    <submittedName>
        <fullName evidence="3">rRNA methyltransferase</fullName>
    </submittedName>
</protein>
<dbReference type="EMBL" id="JABWTA010000019">
    <property type="protein sequence ID" value="NVE96076.1"/>
    <property type="molecule type" value="Genomic_DNA"/>
</dbReference>
<dbReference type="Gene3D" id="3.20.20.70">
    <property type="entry name" value="Aldolase class I"/>
    <property type="match status" value="1"/>
</dbReference>
<keyword evidence="2" id="KW-0408">Iron</keyword>
<dbReference type="Proteomes" id="UP000546031">
    <property type="component" value="Unassembled WGS sequence"/>
</dbReference>
<dbReference type="GO" id="GO:0070475">
    <property type="term" value="P:rRNA base methylation"/>
    <property type="evidence" value="ECO:0007669"/>
    <property type="project" value="TreeGrafter"/>
</dbReference>
<dbReference type="GO" id="GO:0030488">
    <property type="term" value="P:tRNA methylation"/>
    <property type="evidence" value="ECO:0007669"/>
    <property type="project" value="TreeGrafter"/>
</dbReference>